<dbReference type="Gene3D" id="3.50.50.60">
    <property type="entry name" value="FAD/NAD(P)-binding domain"/>
    <property type="match status" value="1"/>
</dbReference>
<evidence type="ECO:0000256" key="3">
    <source>
        <dbReference type="PIRSR" id="PIRSR000137-1"/>
    </source>
</evidence>
<evidence type="ECO:0000259" key="6">
    <source>
        <dbReference type="PROSITE" id="PS00623"/>
    </source>
</evidence>
<evidence type="ECO:0000313" key="9">
    <source>
        <dbReference type="Proteomes" id="UP000433883"/>
    </source>
</evidence>
<feature type="active site" description="Proton donor" evidence="3">
    <location>
        <position position="547"/>
    </location>
</feature>
<accession>A0A8H3UF33</accession>
<evidence type="ECO:0000256" key="2">
    <source>
        <dbReference type="ARBA" id="ARBA00023180"/>
    </source>
</evidence>
<dbReference type="OrthoDB" id="269227at2759"/>
<dbReference type="PIRSF" id="PIRSF000137">
    <property type="entry name" value="Alcohol_oxidase"/>
    <property type="match status" value="1"/>
</dbReference>
<reference evidence="8 9" key="1">
    <citation type="submission" date="2019-11" db="EMBL/GenBank/DDBJ databases">
        <title>Venturia inaequalis Genome Resource.</title>
        <authorList>
            <person name="Lichtner F.J."/>
        </authorList>
    </citation>
    <scope>NUCLEOTIDE SEQUENCE [LARGE SCALE GENOMIC DNA]</scope>
    <source>
        <strain evidence="8">Bline_iso_100314</strain>
    </source>
</reference>
<dbReference type="PANTHER" id="PTHR11552:SF138">
    <property type="entry name" value="DEHYDROGENASE PKFF-RELATED"/>
    <property type="match status" value="1"/>
</dbReference>
<dbReference type="AlphaFoldDB" id="A0A8H3UF33"/>
<dbReference type="GO" id="GO:0016614">
    <property type="term" value="F:oxidoreductase activity, acting on CH-OH group of donors"/>
    <property type="evidence" value="ECO:0007669"/>
    <property type="project" value="InterPro"/>
</dbReference>
<dbReference type="PROSITE" id="PS00623">
    <property type="entry name" value="GMC_OXRED_1"/>
    <property type="match status" value="1"/>
</dbReference>
<protein>
    <recommendedName>
        <fullName evidence="6 7">Glucose-methanol-choline oxidoreductase N-terminal domain-containing protein</fullName>
    </recommendedName>
</protein>
<keyword evidence="2" id="KW-0325">Glycoprotein</keyword>
<feature type="chain" id="PRO_5034094296" description="Glucose-methanol-choline oxidoreductase N-terminal domain-containing protein" evidence="5">
    <location>
        <begin position="17"/>
        <end position="614"/>
    </location>
</feature>
<feature type="domain" description="Glucose-methanol-choline oxidoreductase N-terminal" evidence="6">
    <location>
        <begin position="117"/>
        <end position="140"/>
    </location>
</feature>
<feature type="signal peptide" evidence="5">
    <location>
        <begin position="1"/>
        <end position="16"/>
    </location>
</feature>
<evidence type="ECO:0000259" key="7">
    <source>
        <dbReference type="PROSITE" id="PS00624"/>
    </source>
</evidence>
<feature type="active site" description="Proton acceptor" evidence="3">
    <location>
        <position position="591"/>
    </location>
</feature>
<dbReference type="InterPro" id="IPR000172">
    <property type="entry name" value="GMC_OxRdtase_N"/>
</dbReference>
<evidence type="ECO:0000313" key="8">
    <source>
        <dbReference type="EMBL" id="KAE9968475.1"/>
    </source>
</evidence>
<dbReference type="Pfam" id="PF05199">
    <property type="entry name" value="GMC_oxred_C"/>
    <property type="match status" value="1"/>
</dbReference>
<dbReference type="PANTHER" id="PTHR11552">
    <property type="entry name" value="GLUCOSE-METHANOL-CHOLINE GMC OXIDOREDUCTASE"/>
    <property type="match status" value="1"/>
</dbReference>
<keyword evidence="5" id="KW-0732">Signal</keyword>
<dbReference type="GO" id="GO:0050660">
    <property type="term" value="F:flavin adenine dinucleotide binding"/>
    <property type="evidence" value="ECO:0007669"/>
    <property type="project" value="InterPro"/>
</dbReference>
<dbReference type="SUPFAM" id="SSF54373">
    <property type="entry name" value="FAD-linked reductases, C-terminal domain"/>
    <property type="match status" value="1"/>
</dbReference>
<evidence type="ECO:0000256" key="5">
    <source>
        <dbReference type="SAM" id="SignalP"/>
    </source>
</evidence>
<dbReference type="GO" id="GO:0044550">
    <property type="term" value="P:secondary metabolite biosynthetic process"/>
    <property type="evidence" value="ECO:0007669"/>
    <property type="project" value="TreeGrafter"/>
</dbReference>
<keyword evidence="4" id="KW-0285">Flavoprotein</keyword>
<dbReference type="InterPro" id="IPR036188">
    <property type="entry name" value="FAD/NAD-bd_sf"/>
</dbReference>
<dbReference type="SUPFAM" id="SSF51905">
    <property type="entry name" value="FAD/NAD(P)-binding domain"/>
    <property type="match status" value="1"/>
</dbReference>
<evidence type="ECO:0000256" key="4">
    <source>
        <dbReference type="RuleBase" id="RU003968"/>
    </source>
</evidence>
<dbReference type="Gene3D" id="3.30.560.10">
    <property type="entry name" value="Glucose Oxidase, domain 3"/>
    <property type="match status" value="1"/>
</dbReference>
<dbReference type="InterPro" id="IPR007867">
    <property type="entry name" value="GMC_OxRtase_C"/>
</dbReference>
<dbReference type="EMBL" id="WNWQ01000411">
    <property type="protein sequence ID" value="KAE9968475.1"/>
    <property type="molecule type" value="Genomic_DNA"/>
</dbReference>
<dbReference type="Proteomes" id="UP000433883">
    <property type="component" value="Unassembled WGS sequence"/>
</dbReference>
<keyword evidence="4" id="KW-0274">FAD</keyword>
<sequence>MKTSFVTTLLVGVSSAWRFGSPLYSNNFGEYNVNATFDYVVVGGGTAGLAIAARLAENPTISVAVVEAGGFYESENSNKSIIPGYYNDAPISRNTNWAFTTEPEANLAYTTINYTRGRTLGGSSALNAMLYQRGSKGSYDLWANHVGDESWTFENLLPYFHKSINYTEPNATLRPSNASIPAPNATAFQNSTSGPQHVSFPNTPMPFSSWGALGMGAVGIPEITDFSSGLLLGRQYCPLNIRPDDATRSSSEAGYLQWAFGRNEVNPNLIVYTHTMAKRIQFDQNKTATSVIVQSGLSNSMSFTYRLSARREIIVSAGAFQSPQLLMVSGVGPASQLQPHNIPIVADRPGVGQNMWDHVIWSVSHEINVESLSVIHQPERLLGQQLSYIKNQTGYYGNMGSDYLGWEKVPTQYFQNLSATAQSDIKTFPSDWPDFEYVMSSNPSRSASGQLNYVGVISPALLSPISRGNITISSNDTSDPPIINLGWLTSQTDVDQSIISFKRCREMWSTPVMQNVTKGPEIMPGASVATDTEIEAFLRKTARTVYHASCTCKMGKLNDPMAVVDSQARVIGVQNLRVVDASAFPLLPPGHPTSTIYAFAEKIAADILTGLMSV</sequence>
<feature type="domain" description="Glucose-methanol-choline oxidoreductase N-terminal" evidence="7">
    <location>
        <begin position="318"/>
        <end position="332"/>
    </location>
</feature>
<evidence type="ECO:0000256" key="1">
    <source>
        <dbReference type="ARBA" id="ARBA00010790"/>
    </source>
</evidence>
<comment type="similarity">
    <text evidence="1 4">Belongs to the GMC oxidoreductase family.</text>
</comment>
<dbReference type="InterPro" id="IPR012132">
    <property type="entry name" value="GMC_OxRdtase"/>
</dbReference>
<gene>
    <name evidence="8" type="ORF">BLS_005854</name>
</gene>
<organism evidence="8 9">
    <name type="scientific">Venturia inaequalis</name>
    <name type="common">Apple scab fungus</name>
    <dbReference type="NCBI Taxonomy" id="5025"/>
    <lineage>
        <taxon>Eukaryota</taxon>
        <taxon>Fungi</taxon>
        <taxon>Dikarya</taxon>
        <taxon>Ascomycota</taxon>
        <taxon>Pezizomycotina</taxon>
        <taxon>Dothideomycetes</taxon>
        <taxon>Pleosporomycetidae</taxon>
        <taxon>Venturiales</taxon>
        <taxon>Venturiaceae</taxon>
        <taxon>Venturia</taxon>
    </lineage>
</organism>
<comment type="caution">
    <text evidence="8">The sequence shown here is derived from an EMBL/GenBank/DDBJ whole genome shotgun (WGS) entry which is preliminary data.</text>
</comment>
<name>A0A8H3UF33_VENIN</name>
<dbReference type="Pfam" id="PF00732">
    <property type="entry name" value="GMC_oxred_N"/>
    <property type="match status" value="1"/>
</dbReference>
<proteinExistence type="inferred from homology"/>
<dbReference type="PROSITE" id="PS00624">
    <property type="entry name" value="GMC_OXRED_2"/>
    <property type="match status" value="1"/>
</dbReference>